<keyword evidence="3 7" id="KW-0812">Transmembrane</keyword>
<feature type="domain" description="MotA/TolQ/ExbB proton channel" evidence="8">
    <location>
        <begin position="149"/>
        <end position="259"/>
    </location>
</feature>
<dbReference type="Pfam" id="PF01618">
    <property type="entry name" value="MotA_ExbB"/>
    <property type="match status" value="1"/>
</dbReference>
<gene>
    <name evidence="9" type="ORF">Pla100_48810</name>
</gene>
<evidence type="ECO:0000259" key="8">
    <source>
        <dbReference type="Pfam" id="PF01618"/>
    </source>
</evidence>
<dbReference type="Proteomes" id="UP000316213">
    <property type="component" value="Unassembled WGS sequence"/>
</dbReference>
<evidence type="ECO:0000256" key="1">
    <source>
        <dbReference type="ARBA" id="ARBA00004651"/>
    </source>
</evidence>
<dbReference type="GO" id="GO:0005886">
    <property type="term" value="C:plasma membrane"/>
    <property type="evidence" value="ECO:0007669"/>
    <property type="project" value="UniProtKB-SubCell"/>
</dbReference>
<comment type="similarity">
    <text evidence="6">Belongs to the exbB/tolQ family.</text>
</comment>
<feature type="transmembrane region" description="Helical" evidence="7">
    <location>
        <begin position="29"/>
        <end position="51"/>
    </location>
</feature>
<dbReference type="PANTHER" id="PTHR30625">
    <property type="entry name" value="PROTEIN TOLQ"/>
    <property type="match status" value="1"/>
</dbReference>
<evidence type="ECO:0000313" key="9">
    <source>
        <dbReference type="EMBL" id="TWT91843.1"/>
    </source>
</evidence>
<keyword evidence="4 7" id="KW-1133">Transmembrane helix</keyword>
<evidence type="ECO:0000256" key="4">
    <source>
        <dbReference type="ARBA" id="ARBA00022989"/>
    </source>
</evidence>
<keyword evidence="2" id="KW-1003">Cell membrane</keyword>
<comment type="caution">
    <text evidence="9">The sequence shown here is derived from an EMBL/GenBank/DDBJ whole genome shotgun (WGS) entry which is preliminary data.</text>
</comment>
<evidence type="ECO:0000313" key="10">
    <source>
        <dbReference type="Proteomes" id="UP000316213"/>
    </source>
</evidence>
<evidence type="ECO:0000256" key="2">
    <source>
        <dbReference type="ARBA" id="ARBA00022475"/>
    </source>
</evidence>
<dbReference type="AlphaFoldDB" id="A0A5C5ZZS5"/>
<dbReference type="InterPro" id="IPR002898">
    <property type="entry name" value="MotA_ExbB_proton_chnl"/>
</dbReference>
<dbReference type="EMBL" id="SJPM01000013">
    <property type="protein sequence ID" value="TWT91843.1"/>
    <property type="molecule type" value="Genomic_DNA"/>
</dbReference>
<keyword evidence="6" id="KW-0653">Protein transport</keyword>
<keyword evidence="6" id="KW-0813">Transport</keyword>
<name>A0A5C5ZZS5_9BACT</name>
<dbReference type="PANTHER" id="PTHR30625:SF11">
    <property type="entry name" value="MOTA_TOLQ_EXBB PROTON CHANNEL DOMAIN-CONTAINING PROTEIN"/>
    <property type="match status" value="1"/>
</dbReference>
<protein>
    <submittedName>
        <fullName evidence="9">MotA/TolQ/ExbB proton channel family protein</fullName>
    </submittedName>
</protein>
<feature type="transmembrane region" description="Helical" evidence="7">
    <location>
        <begin position="221"/>
        <end position="242"/>
    </location>
</feature>
<keyword evidence="5 7" id="KW-0472">Membrane</keyword>
<feature type="transmembrane region" description="Helical" evidence="7">
    <location>
        <begin position="66"/>
        <end position="84"/>
    </location>
</feature>
<evidence type="ECO:0000256" key="5">
    <source>
        <dbReference type="ARBA" id="ARBA00023136"/>
    </source>
</evidence>
<feature type="transmembrane region" description="Helical" evidence="7">
    <location>
        <begin position="178"/>
        <end position="201"/>
    </location>
</feature>
<dbReference type="InterPro" id="IPR050790">
    <property type="entry name" value="ExbB/TolQ_transport"/>
</dbReference>
<organism evidence="9 10">
    <name type="scientific">Neorhodopirellula pilleata</name>
    <dbReference type="NCBI Taxonomy" id="2714738"/>
    <lineage>
        <taxon>Bacteria</taxon>
        <taxon>Pseudomonadati</taxon>
        <taxon>Planctomycetota</taxon>
        <taxon>Planctomycetia</taxon>
        <taxon>Pirellulales</taxon>
        <taxon>Pirellulaceae</taxon>
        <taxon>Neorhodopirellula</taxon>
    </lineage>
</organism>
<evidence type="ECO:0000256" key="3">
    <source>
        <dbReference type="ARBA" id="ARBA00022692"/>
    </source>
</evidence>
<evidence type="ECO:0000256" key="7">
    <source>
        <dbReference type="SAM" id="Phobius"/>
    </source>
</evidence>
<evidence type="ECO:0000256" key="6">
    <source>
        <dbReference type="RuleBase" id="RU004057"/>
    </source>
</evidence>
<dbReference type="GO" id="GO:0017038">
    <property type="term" value="P:protein import"/>
    <property type="evidence" value="ECO:0007669"/>
    <property type="project" value="TreeGrafter"/>
</dbReference>
<comment type="subcellular location">
    <subcellularLocation>
        <location evidence="1">Cell membrane</location>
        <topology evidence="1">Multi-pass membrane protein</topology>
    </subcellularLocation>
    <subcellularLocation>
        <location evidence="6">Membrane</location>
        <topology evidence="6">Multi-pass membrane protein</topology>
    </subcellularLocation>
</comment>
<keyword evidence="10" id="KW-1185">Reference proteome</keyword>
<proteinExistence type="inferred from homology"/>
<accession>A0A5C5ZZS5</accession>
<sequence length="281" mass="31220">MPEPSSRLVWSLRDIEQRMGFRGSRFTRVNGLLSSLIAAAMTIAIYATLMVVEPNVYTDMLTERGFTPYVIVFFTIWSLVILMIKLSKLRLQRRALELDLIPEETGFVLSVATVDRVMDRLFQVSDDPKSFVLLNRVHIALSNLRNLGRVTDVGEILRSQADHDESTMETSYNAIRGLVWAIPILGFIGTVSGLSAAIGGFGKVLSETDDPAQLIDALKGVTGGLATAFETTLVALVAALAVQMLITFVKKREEEFLDECAEHCQRVIVNRLRLNQIETSD</sequence>
<reference evidence="9 10" key="1">
    <citation type="submission" date="2019-02" db="EMBL/GenBank/DDBJ databases">
        <title>Deep-cultivation of Planctomycetes and their phenomic and genomic characterization uncovers novel biology.</title>
        <authorList>
            <person name="Wiegand S."/>
            <person name="Jogler M."/>
            <person name="Boedeker C."/>
            <person name="Pinto D."/>
            <person name="Vollmers J."/>
            <person name="Rivas-Marin E."/>
            <person name="Kohn T."/>
            <person name="Peeters S.H."/>
            <person name="Heuer A."/>
            <person name="Rast P."/>
            <person name="Oberbeckmann S."/>
            <person name="Bunk B."/>
            <person name="Jeske O."/>
            <person name="Meyerdierks A."/>
            <person name="Storesund J.E."/>
            <person name="Kallscheuer N."/>
            <person name="Luecker S."/>
            <person name="Lage O.M."/>
            <person name="Pohl T."/>
            <person name="Merkel B.J."/>
            <person name="Hornburger P."/>
            <person name="Mueller R.-W."/>
            <person name="Bruemmer F."/>
            <person name="Labrenz M."/>
            <person name="Spormann A.M."/>
            <person name="Op Den Camp H."/>
            <person name="Overmann J."/>
            <person name="Amann R."/>
            <person name="Jetten M.S.M."/>
            <person name="Mascher T."/>
            <person name="Medema M.H."/>
            <person name="Devos D.P."/>
            <person name="Kaster A.-K."/>
            <person name="Ovreas L."/>
            <person name="Rohde M."/>
            <person name="Galperin M.Y."/>
            <person name="Jogler C."/>
        </authorList>
    </citation>
    <scope>NUCLEOTIDE SEQUENCE [LARGE SCALE GENOMIC DNA]</scope>
    <source>
        <strain evidence="9 10">Pla100</strain>
    </source>
</reference>